<evidence type="ECO:0000313" key="2">
    <source>
        <dbReference type="Proteomes" id="UP000310108"/>
    </source>
</evidence>
<name>A0A4U6XK25_9PEZI</name>
<dbReference type="Proteomes" id="UP000310108">
    <property type="component" value="Unassembled WGS sequence"/>
</dbReference>
<gene>
    <name evidence="1" type="ORF">CTA1_11387</name>
</gene>
<dbReference type="EMBL" id="PJEX01000080">
    <property type="protein sequence ID" value="TKW56003.1"/>
    <property type="molecule type" value="Genomic_DNA"/>
</dbReference>
<comment type="caution">
    <text evidence="1">The sequence shown here is derived from an EMBL/GenBank/DDBJ whole genome shotgun (WGS) entry which is preliminary data.</text>
</comment>
<accession>A0A4U6XK25</accession>
<organism evidence="1 2">
    <name type="scientific">Colletotrichum tanaceti</name>
    <dbReference type="NCBI Taxonomy" id="1306861"/>
    <lineage>
        <taxon>Eukaryota</taxon>
        <taxon>Fungi</taxon>
        <taxon>Dikarya</taxon>
        <taxon>Ascomycota</taxon>
        <taxon>Pezizomycotina</taxon>
        <taxon>Sordariomycetes</taxon>
        <taxon>Hypocreomycetidae</taxon>
        <taxon>Glomerellales</taxon>
        <taxon>Glomerellaceae</taxon>
        <taxon>Colletotrichum</taxon>
        <taxon>Colletotrichum destructivum species complex</taxon>
    </lineage>
</organism>
<reference evidence="1 2" key="1">
    <citation type="journal article" date="2019" name="PLoS ONE">
        <title>Comparative genome analysis indicates high evolutionary potential of pathogenicity genes in Colletotrichum tanaceti.</title>
        <authorList>
            <person name="Lelwala R.V."/>
            <person name="Korhonen P.K."/>
            <person name="Young N.D."/>
            <person name="Scott J.B."/>
            <person name="Ades P.A."/>
            <person name="Gasser R.B."/>
            <person name="Taylor P.W.J."/>
        </authorList>
    </citation>
    <scope>NUCLEOTIDE SEQUENCE [LARGE SCALE GENOMIC DNA]</scope>
    <source>
        <strain evidence="1">BRIP57314</strain>
    </source>
</reference>
<dbReference type="AlphaFoldDB" id="A0A4U6XK25"/>
<evidence type="ECO:0000313" key="1">
    <source>
        <dbReference type="EMBL" id="TKW56003.1"/>
    </source>
</evidence>
<proteinExistence type="predicted"/>
<keyword evidence="2" id="KW-1185">Reference proteome</keyword>
<sequence length="213" mass="23422">MAQPVNISWPNFAAFNDQLTVATFRTPPNGDLALAASNFTDWLDQIRQNPANFGFALAYQAPVVDLLNTFFPAGGRPRRFSTGPPPQAQGGQAVAHPIMVPYGNAQMGIVDGPTALGYIFSVVSPPAGPQPTWQDYFLPLAALYSWAVYLAYICSLGAQVPDIEAVPRMTCVTYLERQSLPPYFFLGQTKTRASTNPEEWARDELDNRLCLNY</sequence>
<protein>
    <submittedName>
        <fullName evidence="1">Uncharacterized protein</fullName>
    </submittedName>
</protein>